<dbReference type="PANTHER" id="PTHR34615:SF1">
    <property type="entry name" value="PX DOMAIN-CONTAINING PROTEIN"/>
    <property type="match status" value="1"/>
</dbReference>
<comment type="caution">
    <text evidence="4">The sequence shown here is derived from an EMBL/GenBank/DDBJ whole genome shotgun (WGS) entry which is preliminary data.</text>
</comment>
<reference evidence="4 5" key="1">
    <citation type="submission" date="2019-06" db="EMBL/GenBank/DDBJ databases">
        <title>Genomics analysis of Aphanomyces spp. identifies a new class of oomycete effector associated with host adaptation.</title>
        <authorList>
            <person name="Gaulin E."/>
        </authorList>
    </citation>
    <scope>NUCLEOTIDE SEQUENCE [LARGE SCALE GENOMIC DNA]</scope>
    <source>
        <strain evidence="4 5">E</strain>
    </source>
</reference>
<dbReference type="GO" id="GO:0046872">
    <property type="term" value="F:metal ion binding"/>
    <property type="evidence" value="ECO:0007669"/>
    <property type="project" value="UniProtKB-KW"/>
</dbReference>
<dbReference type="AlphaFoldDB" id="A0A6A4Z9F2"/>
<proteinExistence type="predicted"/>
<accession>A0A6A4Z9F2</accession>
<protein>
    <recommendedName>
        <fullName evidence="3">DDE Tnp4 domain-containing protein</fullName>
    </recommendedName>
</protein>
<dbReference type="EMBL" id="VJMI01019583">
    <property type="protein sequence ID" value="KAF0706953.1"/>
    <property type="molecule type" value="Genomic_DNA"/>
</dbReference>
<organism evidence="4 5">
    <name type="scientific">Aphanomyces astaci</name>
    <name type="common">Crayfish plague agent</name>
    <dbReference type="NCBI Taxonomy" id="112090"/>
    <lineage>
        <taxon>Eukaryota</taxon>
        <taxon>Sar</taxon>
        <taxon>Stramenopiles</taxon>
        <taxon>Oomycota</taxon>
        <taxon>Saprolegniomycetes</taxon>
        <taxon>Saprolegniales</taxon>
        <taxon>Verrucalvaceae</taxon>
        <taxon>Aphanomyces</taxon>
    </lineage>
</organism>
<evidence type="ECO:0000256" key="2">
    <source>
        <dbReference type="ARBA" id="ARBA00022723"/>
    </source>
</evidence>
<sequence>TAESDLALRVYKWAKQKKLSPATTTMLLEFGLGLPVERPLIPVVSFDINMRDADAVLSFRFDVSGVLELTSLLGVPNVVITSSRDRVTGVEAMAILLKRLRYPITFYDMLSTFGRSREQLCRIFNHMIEFVYTSWRAHIDCNKRSPLSNVWAFPDGTKIETCRISASANGAVGLNLQKRTYSGHKRMHCLNFQGLTTPDGLCIHCFGPLEGSRHDVTLLRISQLQEYFEANSNIFNGYYIYGDPVYPISKWIVSGYKGNNLDEQKQRFNTAMSRVRQGVE</sequence>
<dbReference type="VEuPathDB" id="FungiDB:H257_14881"/>
<name>A0A6A4Z9F2_APHAT</name>
<evidence type="ECO:0000256" key="1">
    <source>
        <dbReference type="ARBA" id="ARBA00001968"/>
    </source>
</evidence>
<gene>
    <name evidence="4" type="ORF">AaE_013861</name>
</gene>
<keyword evidence="2" id="KW-0479">Metal-binding</keyword>
<evidence type="ECO:0000259" key="3">
    <source>
        <dbReference type="Pfam" id="PF13359"/>
    </source>
</evidence>
<comment type="cofactor">
    <cofactor evidence="1">
        <name>a divalent metal cation</name>
        <dbReference type="ChEBI" id="CHEBI:60240"/>
    </cofactor>
</comment>
<evidence type="ECO:0000313" key="5">
    <source>
        <dbReference type="Proteomes" id="UP000469452"/>
    </source>
</evidence>
<dbReference type="PANTHER" id="PTHR34615">
    <property type="entry name" value="PX DOMAIN-CONTAINING PROTEIN"/>
    <property type="match status" value="1"/>
</dbReference>
<dbReference type="Pfam" id="PF13359">
    <property type="entry name" value="DDE_Tnp_4"/>
    <property type="match status" value="1"/>
</dbReference>
<evidence type="ECO:0000313" key="4">
    <source>
        <dbReference type="EMBL" id="KAF0706953.1"/>
    </source>
</evidence>
<feature type="non-terminal residue" evidence="4">
    <location>
        <position position="1"/>
    </location>
</feature>
<dbReference type="InterPro" id="IPR027806">
    <property type="entry name" value="HARBI1_dom"/>
</dbReference>
<dbReference type="Proteomes" id="UP000469452">
    <property type="component" value="Unassembled WGS sequence"/>
</dbReference>
<feature type="domain" description="DDE Tnp4" evidence="3">
    <location>
        <begin position="175"/>
        <end position="280"/>
    </location>
</feature>